<dbReference type="RefSeq" id="WP_378034251.1">
    <property type="nucleotide sequence ID" value="NZ_JBHSIV010000001.1"/>
</dbReference>
<feature type="binding site" evidence="8">
    <location>
        <position position="60"/>
    </location>
    <ligand>
        <name>Mg(2+)</name>
        <dbReference type="ChEBI" id="CHEBI:18420"/>
    </ligand>
</feature>
<proteinExistence type="inferred from homology"/>
<evidence type="ECO:0000256" key="2">
    <source>
        <dbReference type="ARBA" id="ARBA00022679"/>
    </source>
</evidence>
<dbReference type="SUPFAM" id="SSF56214">
    <property type="entry name" value="4'-phosphopantetheinyl transferase"/>
    <property type="match status" value="1"/>
</dbReference>
<dbReference type="Proteomes" id="UP001595947">
    <property type="component" value="Unassembled WGS sequence"/>
</dbReference>
<keyword evidence="7 8" id="KW-0275">Fatty acid biosynthesis</keyword>
<dbReference type="Gene3D" id="3.90.470.20">
    <property type="entry name" value="4'-phosphopantetheinyl transferase domain"/>
    <property type="match status" value="1"/>
</dbReference>
<evidence type="ECO:0000313" key="10">
    <source>
        <dbReference type="EMBL" id="MFC5060741.1"/>
    </source>
</evidence>
<evidence type="ECO:0000256" key="3">
    <source>
        <dbReference type="ARBA" id="ARBA00022723"/>
    </source>
</evidence>
<dbReference type="NCBIfam" id="TIGR00556">
    <property type="entry name" value="pantethn_trn"/>
    <property type="match status" value="1"/>
</dbReference>
<keyword evidence="11" id="KW-1185">Reference proteome</keyword>
<keyword evidence="3 8" id="KW-0479">Metal-binding</keyword>
<comment type="caution">
    <text evidence="10">The sequence shown here is derived from an EMBL/GenBank/DDBJ whole genome shotgun (WGS) entry which is preliminary data.</text>
</comment>
<sequence>MGESTANLRVGVDACDVSELRRWLSLPTAERFLANTYTDDELLYCGRDASRLGARWAAKEAVAKAIGSGFRGIAPNDIDIAHRQDGAPVVRSGSVRKWPHGAERWAWSVSMSHEKDLAVAVAIAVVP</sequence>
<gene>
    <name evidence="8" type="primary">acpS</name>
    <name evidence="10" type="ORF">ACFPBZ_00850</name>
</gene>
<keyword evidence="4 8" id="KW-0276">Fatty acid metabolism</keyword>
<keyword evidence="6 8" id="KW-0443">Lipid metabolism</keyword>
<comment type="catalytic activity">
    <reaction evidence="8">
        <text>apo-[ACP] + CoA = holo-[ACP] + adenosine 3',5'-bisphosphate + H(+)</text>
        <dbReference type="Rhea" id="RHEA:12068"/>
        <dbReference type="Rhea" id="RHEA-COMP:9685"/>
        <dbReference type="Rhea" id="RHEA-COMP:9690"/>
        <dbReference type="ChEBI" id="CHEBI:15378"/>
        <dbReference type="ChEBI" id="CHEBI:29999"/>
        <dbReference type="ChEBI" id="CHEBI:57287"/>
        <dbReference type="ChEBI" id="CHEBI:58343"/>
        <dbReference type="ChEBI" id="CHEBI:64479"/>
        <dbReference type="EC" id="2.7.8.7"/>
    </reaction>
</comment>
<dbReference type="InterPro" id="IPR004568">
    <property type="entry name" value="Ppantetheine-prot_Trfase_dom"/>
</dbReference>
<dbReference type="InterPro" id="IPR008278">
    <property type="entry name" value="4-PPantetheinyl_Trfase_dom"/>
</dbReference>
<feature type="domain" description="4'-phosphopantetheinyl transferase" evidence="9">
    <location>
        <begin position="9"/>
        <end position="122"/>
    </location>
</feature>
<evidence type="ECO:0000256" key="6">
    <source>
        <dbReference type="ARBA" id="ARBA00023098"/>
    </source>
</evidence>
<keyword evidence="1 8" id="KW-0444">Lipid biosynthesis</keyword>
<dbReference type="Pfam" id="PF01648">
    <property type="entry name" value="ACPS"/>
    <property type="match status" value="1"/>
</dbReference>
<dbReference type="GO" id="GO:0008897">
    <property type="term" value="F:holo-[acyl-carrier-protein] synthase activity"/>
    <property type="evidence" value="ECO:0007669"/>
    <property type="project" value="UniProtKB-EC"/>
</dbReference>
<evidence type="ECO:0000259" key="9">
    <source>
        <dbReference type="Pfam" id="PF01648"/>
    </source>
</evidence>
<dbReference type="HAMAP" id="MF_00101">
    <property type="entry name" value="AcpS"/>
    <property type="match status" value="1"/>
</dbReference>
<evidence type="ECO:0000313" key="11">
    <source>
        <dbReference type="Proteomes" id="UP001595947"/>
    </source>
</evidence>
<accession>A0ABV9YFU1</accession>
<feature type="binding site" evidence="8">
    <location>
        <position position="13"/>
    </location>
    <ligand>
        <name>Mg(2+)</name>
        <dbReference type="ChEBI" id="CHEBI:18420"/>
    </ligand>
</feature>
<dbReference type="InterPro" id="IPR037143">
    <property type="entry name" value="4-PPantetheinyl_Trfase_dom_sf"/>
</dbReference>
<comment type="similarity">
    <text evidence="8">Belongs to the P-Pant transferase superfamily. AcpS family.</text>
</comment>
<reference evidence="11" key="1">
    <citation type="journal article" date="2019" name="Int. J. Syst. Evol. Microbiol.">
        <title>The Global Catalogue of Microorganisms (GCM) 10K type strain sequencing project: providing services to taxonomists for standard genome sequencing and annotation.</title>
        <authorList>
            <consortium name="The Broad Institute Genomics Platform"/>
            <consortium name="The Broad Institute Genome Sequencing Center for Infectious Disease"/>
            <person name="Wu L."/>
            <person name="Ma J."/>
        </authorList>
    </citation>
    <scope>NUCLEOTIDE SEQUENCE [LARGE SCALE GENOMIC DNA]</scope>
    <source>
        <strain evidence="11">CGMCC 4.7093</strain>
    </source>
</reference>
<evidence type="ECO:0000256" key="8">
    <source>
        <dbReference type="HAMAP-Rule" id="MF_00101"/>
    </source>
</evidence>
<keyword evidence="2 8" id="KW-0808">Transferase</keyword>
<comment type="subcellular location">
    <subcellularLocation>
        <location evidence="8">Cytoplasm</location>
    </subcellularLocation>
</comment>
<evidence type="ECO:0000256" key="7">
    <source>
        <dbReference type="ARBA" id="ARBA00023160"/>
    </source>
</evidence>
<name>A0ABV9YFU1_9PSEU</name>
<dbReference type="EC" id="2.7.8.7" evidence="8"/>
<comment type="function">
    <text evidence="8">Transfers the 4'-phosphopantetheine moiety from coenzyme A to a Ser of acyl-carrier-protein.</text>
</comment>
<keyword evidence="8" id="KW-0963">Cytoplasm</keyword>
<evidence type="ECO:0000256" key="5">
    <source>
        <dbReference type="ARBA" id="ARBA00022842"/>
    </source>
</evidence>
<dbReference type="EMBL" id="JBHSIV010000001">
    <property type="protein sequence ID" value="MFC5060741.1"/>
    <property type="molecule type" value="Genomic_DNA"/>
</dbReference>
<evidence type="ECO:0000256" key="1">
    <source>
        <dbReference type="ARBA" id="ARBA00022516"/>
    </source>
</evidence>
<keyword evidence="5 8" id="KW-0460">Magnesium</keyword>
<comment type="cofactor">
    <cofactor evidence="8">
        <name>Mg(2+)</name>
        <dbReference type="ChEBI" id="CHEBI:18420"/>
    </cofactor>
</comment>
<evidence type="ECO:0000256" key="4">
    <source>
        <dbReference type="ARBA" id="ARBA00022832"/>
    </source>
</evidence>
<organism evidence="10 11">
    <name type="scientific">Actinomycetospora atypica</name>
    <dbReference type="NCBI Taxonomy" id="1290095"/>
    <lineage>
        <taxon>Bacteria</taxon>
        <taxon>Bacillati</taxon>
        <taxon>Actinomycetota</taxon>
        <taxon>Actinomycetes</taxon>
        <taxon>Pseudonocardiales</taxon>
        <taxon>Pseudonocardiaceae</taxon>
        <taxon>Actinomycetospora</taxon>
    </lineage>
</organism>
<dbReference type="InterPro" id="IPR002582">
    <property type="entry name" value="ACPS"/>
</dbReference>
<protein>
    <recommendedName>
        <fullName evidence="8">Holo-[acyl-carrier-protein] synthase</fullName>
        <shortName evidence="8">Holo-ACP synthase</shortName>
        <ecNumber evidence="8">2.7.8.7</ecNumber>
    </recommendedName>
    <alternativeName>
        <fullName evidence="8">4'-phosphopantetheinyl transferase AcpS</fullName>
    </alternativeName>
</protein>